<sequence length="287" mass="30375">MAVIIDGKQLSAQVVQEVAVETRAFVEEFGFQPGLAVVLVGEDPASQVYVRNKVKRATEAGLHSIEYKLPVHTDQVTLNALVDKLNNDPKVHGVLVQLPLPKQLNEEDIIAVINPEKDVDGFHPINVGRLSSGQGMLIPCTPLGCLMMLERVLGNLSGKNAVVIGRSNIVGKPMAALLLKANCTVTIVHSRTQNIEAICSGADIVVAAAGQPQMVKSSWIKPGATVIDVGINAVECDGKRKLVGDVDYTDVEPVAGAITPVPGGVGPMTIACLMKNTLIAARAQMNK</sequence>
<dbReference type="SUPFAM" id="SSF51735">
    <property type="entry name" value="NAD(P)-binding Rossmann-fold domains"/>
    <property type="match status" value="1"/>
</dbReference>
<dbReference type="STRING" id="62101.AB835_01470"/>
<gene>
    <name evidence="12" type="primary">folD</name>
    <name evidence="15" type="ORF">AB835_01470</name>
</gene>
<keyword evidence="10 12" id="KW-0486">Methionine biosynthesis</keyword>
<feature type="domain" description="Tetrahydrofolate dehydrogenase/cyclohydrolase NAD(P)-binding" evidence="14">
    <location>
        <begin position="139"/>
        <end position="284"/>
    </location>
</feature>
<comment type="function">
    <text evidence="12">Catalyzes the oxidation of 5,10-methylenetetrahydrofolate to 5,10-methenyltetrahydrofolate and then the hydrolysis of 5,10-methenyltetrahydrofolate to 10-formyltetrahydrofolate.</text>
</comment>
<evidence type="ECO:0000256" key="8">
    <source>
        <dbReference type="ARBA" id="ARBA00023002"/>
    </source>
</evidence>
<dbReference type="UniPathway" id="UPA00193"/>
<evidence type="ECO:0000256" key="7">
    <source>
        <dbReference type="ARBA" id="ARBA00022857"/>
    </source>
</evidence>
<dbReference type="FunFam" id="3.40.50.720:FF:000006">
    <property type="entry name" value="Bifunctional protein FolD"/>
    <property type="match status" value="1"/>
</dbReference>
<comment type="catalytic activity">
    <reaction evidence="12">
        <text>(6R)-5,10-methylene-5,6,7,8-tetrahydrofolate + NADP(+) = (6R)-5,10-methenyltetrahydrofolate + NADPH</text>
        <dbReference type="Rhea" id="RHEA:22812"/>
        <dbReference type="ChEBI" id="CHEBI:15636"/>
        <dbReference type="ChEBI" id="CHEBI:57455"/>
        <dbReference type="ChEBI" id="CHEBI:57783"/>
        <dbReference type="ChEBI" id="CHEBI:58349"/>
        <dbReference type="EC" id="1.5.1.5"/>
    </reaction>
</comment>
<dbReference type="CDD" id="cd01080">
    <property type="entry name" value="NAD_bind_m-THF_DH_Cyclohyd"/>
    <property type="match status" value="1"/>
</dbReference>
<comment type="subunit">
    <text evidence="2 12">Homodimer.</text>
</comment>
<dbReference type="GO" id="GO:0005829">
    <property type="term" value="C:cytosol"/>
    <property type="evidence" value="ECO:0007669"/>
    <property type="project" value="TreeGrafter"/>
</dbReference>
<dbReference type="GO" id="GO:0006164">
    <property type="term" value="P:purine nucleotide biosynthetic process"/>
    <property type="evidence" value="ECO:0007669"/>
    <property type="project" value="UniProtKB-KW"/>
</dbReference>
<feature type="binding site" evidence="12">
    <location>
        <begin position="165"/>
        <end position="167"/>
    </location>
    <ligand>
        <name>NADP(+)</name>
        <dbReference type="ChEBI" id="CHEBI:58349"/>
    </ligand>
</feature>
<comment type="catalytic activity">
    <reaction evidence="12">
        <text>(6R)-5,10-methenyltetrahydrofolate + H2O = (6R)-10-formyltetrahydrofolate + H(+)</text>
        <dbReference type="Rhea" id="RHEA:23700"/>
        <dbReference type="ChEBI" id="CHEBI:15377"/>
        <dbReference type="ChEBI" id="CHEBI:15378"/>
        <dbReference type="ChEBI" id="CHEBI:57455"/>
        <dbReference type="ChEBI" id="CHEBI:195366"/>
        <dbReference type="EC" id="3.5.4.9"/>
    </reaction>
</comment>
<dbReference type="Pfam" id="PF00763">
    <property type="entry name" value="THF_DHG_CYH"/>
    <property type="match status" value="1"/>
</dbReference>
<keyword evidence="4 12" id="KW-0028">Amino-acid biosynthesis</keyword>
<dbReference type="InterPro" id="IPR020867">
    <property type="entry name" value="THF_DH/CycHdrlase_CS"/>
</dbReference>
<dbReference type="Gene3D" id="3.40.50.720">
    <property type="entry name" value="NAD(P)-binding Rossmann-like Domain"/>
    <property type="match status" value="1"/>
</dbReference>
<comment type="caution">
    <text evidence="15">The sequence shown here is derived from an EMBL/GenBank/DDBJ whole genome shotgun (WGS) entry which is preliminary data.</text>
</comment>
<comment type="similarity">
    <text evidence="12">Belongs to the tetrahydrofolate dehydrogenase/cyclohydrolase family.</text>
</comment>
<evidence type="ECO:0000256" key="12">
    <source>
        <dbReference type="HAMAP-Rule" id="MF_01576"/>
    </source>
</evidence>
<dbReference type="Proteomes" id="UP000242502">
    <property type="component" value="Unassembled WGS sequence"/>
</dbReference>
<proteinExistence type="inferred from homology"/>
<dbReference type="InterPro" id="IPR000672">
    <property type="entry name" value="THF_DH/CycHdrlase"/>
</dbReference>
<keyword evidence="8 12" id="KW-0560">Oxidoreductase</keyword>
<dbReference type="SUPFAM" id="SSF53223">
    <property type="entry name" value="Aminoacid dehydrogenase-like, N-terminal domain"/>
    <property type="match status" value="1"/>
</dbReference>
<evidence type="ECO:0000256" key="5">
    <source>
        <dbReference type="ARBA" id="ARBA00022755"/>
    </source>
</evidence>
<dbReference type="InterPro" id="IPR036291">
    <property type="entry name" value="NAD(P)-bd_dom_sf"/>
</dbReference>
<reference evidence="15 16" key="1">
    <citation type="journal article" date="2016" name="Appl. Environ. Microbiol.">
        <title>Lack of Overt Genome Reduction in the Bryostatin-Producing Bryozoan Symbiont "Candidatus Endobugula sertula".</title>
        <authorList>
            <person name="Miller I.J."/>
            <person name="Vanee N."/>
            <person name="Fong S.S."/>
            <person name="Lim-Fong G.E."/>
            <person name="Kwan J.C."/>
        </authorList>
    </citation>
    <scope>NUCLEOTIDE SEQUENCE [LARGE SCALE GENOMIC DNA]</scope>
    <source>
        <strain evidence="15">AB1-4</strain>
    </source>
</reference>
<accession>A0A1D2QTR7</accession>
<dbReference type="NCBIfam" id="NF010785">
    <property type="entry name" value="PRK14188.1"/>
    <property type="match status" value="1"/>
</dbReference>
<evidence type="ECO:0000313" key="15">
    <source>
        <dbReference type="EMBL" id="ODS24977.1"/>
    </source>
</evidence>
<evidence type="ECO:0000256" key="9">
    <source>
        <dbReference type="ARBA" id="ARBA00023102"/>
    </source>
</evidence>
<comment type="caution">
    <text evidence="12">Lacks conserved residue(s) required for the propagation of feature annotation.</text>
</comment>
<evidence type="ECO:0000259" key="13">
    <source>
        <dbReference type="Pfam" id="PF00763"/>
    </source>
</evidence>
<dbReference type="EMBL" id="MDLC01000003">
    <property type="protein sequence ID" value="ODS24977.1"/>
    <property type="molecule type" value="Genomic_DNA"/>
</dbReference>
<dbReference type="HAMAP" id="MF_01576">
    <property type="entry name" value="THF_DHG_CYH"/>
    <property type="match status" value="1"/>
</dbReference>
<dbReference type="InterPro" id="IPR020630">
    <property type="entry name" value="THF_DH/CycHdrlase_cat_dom"/>
</dbReference>
<dbReference type="Gene3D" id="3.40.50.10860">
    <property type="entry name" value="Leucine Dehydrogenase, chain A, domain 1"/>
    <property type="match status" value="1"/>
</dbReference>
<dbReference type="GO" id="GO:0004488">
    <property type="term" value="F:methylenetetrahydrofolate dehydrogenase (NADP+) activity"/>
    <property type="evidence" value="ECO:0007669"/>
    <property type="project" value="UniProtKB-UniRule"/>
</dbReference>
<feature type="domain" description="Tetrahydrofolate dehydrogenase/cyclohydrolase catalytic" evidence="13">
    <location>
        <begin position="5"/>
        <end position="120"/>
    </location>
</feature>
<feature type="binding site" evidence="12">
    <location>
        <position position="231"/>
    </location>
    <ligand>
        <name>NADP(+)</name>
        <dbReference type="ChEBI" id="CHEBI:58349"/>
    </ligand>
</feature>
<evidence type="ECO:0000256" key="1">
    <source>
        <dbReference type="ARBA" id="ARBA00004777"/>
    </source>
</evidence>
<dbReference type="EC" id="1.5.1.5" evidence="12"/>
<comment type="pathway">
    <text evidence="1 12">One-carbon metabolism; tetrahydrofolate interconversion.</text>
</comment>
<keyword evidence="5 12" id="KW-0658">Purine biosynthesis</keyword>
<keyword evidence="6 12" id="KW-0378">Hydrolase</keyword>
<evidence type="ECO:0000313" key="16">
    <source>
        <dbReference type="Proteomes" id="UP000242502"/>
    </source>
</evidence>
<dbReference type="NCBIfam" id="NF010783">
    <property type="entry name" value="PRK14186.1"/>
    <property type="match status" value="1"/>
</dbReference>
<evidence type="ECO:0000256" key="3">
    <source>
        <dbReference type="ARBA" id="ARBA00022563"/>
    </source>
</evidence>
<dbReference type="InterPro" id="IPR020631">
    <property type="entry name" value="THF_DH/CycHdrlase_NAD-bd_dom"/>
</dbReference>
<protein>
    <recommendedName>
        <fullName evidence="12">Bifunctional protein FolD</fullName>
    </recommendedName>
    <domain>
        <recommendedName>
            <fullName evidence="12">Methylenetetrahydrofolate dehydrogenase</fullName>
            <ecNumber evidence="12">1.5.1.5</ecNumber>
        </recommendedName>
    </domain>
    <domain>
        <recommendedName>
            <fullName evidence="12">Methenyltetrahydrofolate cyclohydrolase</fullName>
            <ecNumber evidence="12">3.5.4.9</ecNumber>
        </recommendedName>
    </domain>
</protein>
<dbReference type="GO" id="GO:0000105">
    <property type="term" value="P:L-histidine biosynthetic process"/>
    <property type="evidence" value="ECO:0007669"/>
    <property type="project" value="UniProtKB-KW"/>
</dbReference>
<dbReference type="PRINTS" id="PR00085">
    <property type="entry name" value="THFDHDRGNASE"/>
</dbReference>
<evidence type="ECO:0000256" key="2">
    <source>
        <dbReference type="ARBA" id="ARBA00011738"/>
    </source>
</evidence>
<dbReference type="AlphaFoldDB" id="A0A1D2QTR7"/>
<dbReference type="GO" id="GO:0035999">
    <property type="term" value="P:tetrahydrofolate interconversion"/>
    <property type="evidence" value="ECO:0007669"/>
    <property type="project" value="UniProtKB-UniRule"/>
</dbReference>
<evidence type="ECO:0000259" key="14">
    <source>
        <dbReference type="Pfam" id="PF02882"/>
    </source>
</evidence>
<evidence type="ECO:0000256" key="4">
    <source>
        <dbReference type="ARBA" id="ARBA00022605"/>
    </source>
</evidence>
<dbReference type="PANTHER" id="PTHR48099:SF5">
    <property type="entry name" value="C-1-TETRAHYDROFOLATE SYNTHASE, CYTOPLASMIC"/>
    <property type="match status" value="1"/>
</dbReference>
<keyword evidence="7 12" id="KW-0521">NADP</keyword>
<dbReference type="PANTHER" id="PTHR48099">
    <property type="entry name" value="C-1-TETRAHYDROFOLATE SYNTHASE, CYTOPLASMIC-RELATED"/>
    <property type="match status" value="1"/>
</dbReference>
<dbReference type="GO" id="GO:0009086">
    <property type="term" value="P:methionine biosynthetic process"/>
    <property type="evidence" value="ECO:0007669"/>
    <property type="project" value="UniProtKB-KW"/>
</dbReference>
<dbReference type="EC" id="3.5.4.9" evidence="12"/>
<dbReference type="FunFam" id="3.40.50.10860:FF:000005">
    <property type="entry name" value="C-1-tetrahydrofolate synthase, cytoplasmic, putative"/>
    <property type="match status" value="1"/>
</dbReference>
<dbReference type="InterPro" id="IPR046346">
    <property type="entry name" value="Aminoacid_DH-like_N_sf"/>
</dbReference>
<dbReference type="Pfam" id="PF02882">
    <property type="entry name" value="THF_DHG_CYH_C"/>
    <property type="match status" value="1"/>
</dbReference>
<keyword evidence="9 12" id="KW-0368">Histidine biosynthesis</keyword>
<evidence type="ECO:0000256" key="11">
    <source>
        <dbReference type="ARBA" id="ARBA00023268"/>
    </source>
</evidence>
<evidence type="ECO:0000256" key="6">
    <source>
        <dbReference type="ARBA" id="ARBA00022801"/>
    </source>
</evidence>
<organism evidence="15 16">
    <name type="scientific">Candidatus Endobugula sertula</name>
    <name type="common">Bugula neritina bacterial symbiont</name>
    <dbReference type="NCBI Taxonomy" id="62101"/>
    <lineage>
        <taxon>Bacteria</taxon>
        <taxon>Pseudomonadati</taxon>
        <taxon>Pseudomonadota</taxon>
        <taxon>Gammaproteobacteria</taxon>
        <taxon>Cellvibrionales</taxon>
        <taxon>Cellvibrionaceae</taxon>
        <taxon>Candidatus Endobugula</taxon>
    </lineage>
</organism>
<dbReference type="PROSITE" id="PS00767">
    <property type="entry name" value="THF_DHG_CYH_2"/>
    <property type="match status" value="1"/>
</dbReference>
<name>A0A1D2QTR7_9GAMM</name>
<dbReference type="GO" id="GO:0004477">
    <property type="term" value="F:methenyltetrahydrofolate cyclohydrolase activity"/>
    <property type="evidence" value="ECO:0007669"/>
    <property type="project" value="UniProtKB-UniRule"/>
</dbReference>
<keyword evidence="11 12" id="KW-0511">Multifunctional enzyme</keyword>
<evidence type="ECO:0000256" key="10">
    <source>
        <dbReference type="ARBA" id="ARBA00023167"/>
    </source>
</evidence>
<keyword evidence="3 12" id="KW-0554">One-carbon metabolism</keyword>